<accession>A0A3P7LQH2</accession>
<keyword evidence="2" id="KW-1185">Reference proteome</keyword>
<proteinExistence type="predicted"/>
<name>A0A3P7LQH2_DIBLA</name>
<dbReference type="PANTHER" id="PTHR13219:SF6">
    <property type="entry name" value="TRANSMEMBRANE PROTEIN 94"/>
    <property type="match status" value="1"/>
</dbReference>
<evidence type="ECO:0000313" key="2">
    <source>
        <dbReference type="Proteomes" id="UP000281553"/>
    </source>
</evidence>
<gene>
    <name evidence="1" type="ORF">DILT_LOCUS9044</name>
</gene>
<dbReference type="OrthoDB" id="5568754at2759"/>
<reference evidence="1 2" key="1">
    <citation type="submission" date="2018-11" db="EMBL/GenBank/DDBJ databases">
        <authorList>
            <consortium name="Pathogen Informatics"/>
        </authorList>
    </citation>
    <scope>NUCLEOTIDE SEQUENCE [LARGE SCALE GENOMIC DNA]</scope>
</reference>
<sequence length="214" mass="23458">MGHPISEQVSGSRLLLQPANSPLTPLTLDITTPSDFIYTLNFVTPRWHHFLSSLKPIGLSLLLNNCQQHTREHYIEFADHLVAMTTSLRQRTVDTISVAGPNDSTSRTNLAPVDGTGETVAVVNSRCLCGLAYKVGFQRTVLDLFSFVASVGIFKPIEQPLVGQQAFRPPSGTFTDCVEFCSNFRASECSHAKDGTRALHIQEAYACAPKVTFC</sequence>
<protein>
    <submittedName>
        <fullName evidence="1">Uncharacterized protein</fullName>
    </submittedName>
</protein>
<organism evidence="1 2">
    <name type="scientific">Dibothriocephalus latus</name>
    <name type="common">Fish tapeworm</name>
    <name type="synonym">Diphyllobothrium latum</name>
    <dbReference type="NCBI Taxonomy" id="60516"/>
    <lineage>
        <taxon>Eukaryota</taxon>
        <taxon>Metazoa</taxon>
        <taxon>Spiralia</taxon>
        <taxon>Lophotrochozoa</taxon>
        <taxon>Platyhelminthes</taxon>
        <taxon>Cestoda</taxon>
        <taxon>Eucestoda</taxon>
        <taxon>Diphyllobothriidea</taxon>
        <taxon>Diphyllobothriidae</taxon>
        <taxon>Dibothriocephalus</taxon>
    </lineage>
</organism>
<dbReference type="Proteomes" id="UP000281553">
    <property type="component" value="Unassembled WGS sequence"/>
</dbReference>
<dbReference type="PANTHER" id="PTHR13219">
    <property type="entry name" value="TRANSMEMBRANE PROTEIN 94"/>
    <property type="match status" value="1"/>
</dbReference>
<dbReference type="EMBL" id="UYRU01055860">
    <property type="protein sequence ID" value="VDN13213.1"/>
    <property type="molecule type" value="Genomic_DNA"/>
</dbReference>
<dbReference type="InterPro" id="IPR039720">
    <property type="entry name" value="TMEM94"/>
</dbReference>
<evidence type="ECO:0000313" key="1">
    <source>
        <dbReference type="EMBL" id="VDN13213.1"/>
    </source>
</evidence>
<dbReference type="AlphaFoldDB" id="A0A3P7LQH2"/>